<evidence type="ECO:0000313" key="14">
    <source>
        <dbReference type="EMBL" id="KIH65408.1"/>
    </source>
</evidence>
<keyword evidence="4" id="KW-0808">Transferase</keyword>
<keyword evidence="7" id="KW-0539">Nucleus</keyword>
<evidence type="ECO:0000256" key="3">
    <source>
        <dbReference type="ARBA" id="ARBA00022603"/>
    </source>
</evidence>
<evidence type="ECO:0000256" key="1">
    <source>
        <dbReference type="ARBA" id="ARBA00004123"/>
    </source>
</evidence>
<evidence type="ECO:0000256" key="5">
    <source>
        <dbReference type="ARBA" id="ARBA00022691"/>
    </source>
</evidence>
<dbReference type="PANTHER" id="PTHR45814">
    <property type="entry name" value="HISTONE-LYSINE N-METHYLTRANSFERASE SETD1"/>
    <property type="match status" value="1"/>
</dbReference>
<dbReference type="InterPro" id="IPR001214">
    <property type="entry name" value="SET_dom"/>
</dbReference>
<evidence type="ECO:0000256" key="6">
    <source>
        <dbReference type="ARBA" id="ARBA00022853"/>
    </source>
</evidence>
<sequence>MMSLRGKVRPPSPESESESRSPLVRKHGDESDDSDAAQKRSESSSEVSSSELEQRTSTSSPSTKSAQKQDSSSVAASSAVSTASSVASSSESSPPSDDEEHDASTVTEEPTVVPVPEPEPAPAPVTEVQKENDAHFWKEILSNSSMEWSETLPRSHYHVAFTEHCYFTLPKDNERVTDVSKDGFRLQNEKVAAPQKTGRLNKIGRELLGLFPATEIRPPPKPQVVYPPWTIEERNRHIYNWDCCFDPEDQDYLKQAWLQLQPSTENAPPPPWVRPVRFNFASWADKPRLLDKPIKRGRVDQYFADPELDGILPINDGCARTRGYFKMSAKEKRSLIRRPEDEQRDKTVISERYRKKMIKFARSRIHGWGLYAMEAIAPDDMIVEYVGQKVRNTVADVREKAYERRGIGSSYLFRIDDTTVVTVDGDKRIVIYSKTLINKGDEITYDYKFPIEDDKVDCLCGAPNCRGTLN</sequence>
<dbReference type="GO" id="GO:0140999">
    <property type="term" value="F:histone H3K4 trimethyltransferase activity"/>
    <property type="evidence" value="ECO:0007669"/>
    <property type="project" value="UniProtKB-EC"/>
</dbReference>
<name>A0A0C2D706_9BILA</name>
<evidence type="ECO:0000256" key="2">
    <source>
        <dbReference type="ARBA" id="ARBA00012182"/>
    </source>
</evidence>
<dbReference type="AlphaFoldDB" id="A0A0C2D706"/>
<keyword evidence="15" id="KW-1185">Reference proteome</keyword>
<feature type="compositionally biased region" description="Low complexity" evidence="11">
    <location>
        <begin position="71"/>
        <end position="95"/>
    </location>
</feature>
<dbReference type="EMBL" id="KN727569">
    <property type="protein sequence ID" value="KIH65408.1"/>
    <property type="molecule type" value="Genomic_DNA"/>
</dbReference>
<evidence type="ECO:0000256" key="11">
    <source>
        <dbReference type="SAM" id="MobiDB-lite"/>
    </source>
</evidence>
<keyword evidence="6" id="KW-0156">Chromatin regulator</keyword>
<dbReference type="InterPro" id="IPR003616">
    <property type="entry name" value="Post-SET_dom"/>
</dbReference>
<evidence type="ECO:0000256" key="8">
    <source>
        <dbReference type="ARBA" id="ARBA00047571"/>
    </source>
</evidence>
<feature type="compositionally biased region" description="Pro residues" evidence="11">
    <location>
        <begin position="113"/>
        <end position="123"/>
    </location>
</feature>
<dbReference type="EC" id="2.1.1.354" evidence="2"/>
<feature type="region of interest" description="Disordered" evidence="11">
    <location>
        <begin position="1"/>
        <end position="124"/>
    </location>
</feature>
<dbReference type="InterPro" id="IPR044570">
    <property type="entry name" value="Set1-like"/>
</dbReference>
<proteinExistence type="predicted"/>
<dbReference type="Proteomes" id="UP000054047">
    <property type="component" value="Unassembled WGS sequence"/>
</dbReference>
<dbReference type="PANTHER" id="PTHR45814:SF2">
    <property type="entry name" value="HISTONE-LYSINE N-METHYLTRANSFERASE SETD1"/>
    <property type="match status" value="1"/>
</dbReference>
<dbReference type="GO" id="GO:0048188">
    <property type="term" value="C:Set1C/COMPASS complex"/>
    <property type="evidence" value="ECO:0007669"/>
    <property type="project" value="TreeGrafter"/>
</dbReference>
<evidence type="ECO:0000256" key="9">
    <source>
        <dbReference type="ARBA" id="ARBA00047583"/>
    </source>
</evidence>
<evidence type="ECO:0000259" key="13">
    <source>
        <dbReference type="PROSITE" id="PS50868"/>
    </source>
</evidence>
<feature type="compositionally biased region" description="Polar residues" evidence="11">
    <location>
        <begin position="55"/>
        <end position="70"/>
    </location>
</feature>
<dbReference type="OrthoDB" id="308383at2759"/>
<feature type="domain" description="Post-SET" evidence="13">
    <location>
        <begin position="454"/>
        <end position="470"/>
    </location>
</feature>
<comment type="subcellular location">
    <subcellularLocation>
        <location evidence="1">Nucleus</location>
    </subcellularLocation>
</comment>
<dbReference type="SMART" id="SM00317">
    <property type="entry name" value="SET"/>
    <property type="match status" value="1"/>
</dbReference>
<evidence type="ECO:0000256" key="10">
    <source>
        <dbReference type="ARBA" id="ARBA00049129"/>
    </source>
</evidence>
<dbReference type="SMART" id="SM00508">
    <property type="entry name" value="PostSET"/>
    <property type="match status" value="1"/>
</dbReference>
<comment type="catalytic activity">
    <reaction evidence="9">
        <text>N(6)-methyl-L-lysyl(4)-[histone H3] + S-adenosyl-L-methionine = N(6),N(6)-dimethyl-L-lysyl(4)-[histone H3] + S-adenosyl-L-homocysteine + H(+)</text>
        <dbReference type="Rhea" id="RHEA:60268"/>
        <dbReference type="Rhea" id="RHEA-COMP:15540"/>
        <dbReference type="Rhea" id="RHEA-COMP:15543"/>
        <dbReference type="ChEBI" id="CHEBI:15378"/>
        <dbReference type="ChEBI" id="CHEBI:57856"/>
        <dbReference type="ChEBI" id="CHEBI:59789"/>
        <dbReference type="ChEBI" id="CHEBI:61929"/>
        <dbReference type="ChEBI" id="CHEBI:61976"/>
    </reaction>
</comment>
<comment type="catalytic activity">
    <reaction evidence="10">
        <text>N(6),N(6)-dimethyl-L-lysyl(4)-[histone H3] + S-adenosyl-L-methionine = N(6),N(6),N(6)-trimethyl-L-lysyl(4)-[histone H3] + S-adenosyl-L-homocysteine + H(+)</text>
        <dbReference type="Rhea" id="RHEA:60272"/>
        <dbReference type="Rhea" id="RHEA-COMP:15537"/>
        <dbReference type="Rhea" id="RHEA-COMP:15540"/>
        <dbReference type="ChEBI" id="CHEBI:15378"/>
        <dbReference type="ChEBI" id="CHEBI:57856"/>
        <dbReference type="ChEBI" id="CHEBI:59789"/>
        <dbReference type="ChEBI" id="CHEBI:61961"/>
        <dbReference type="ChEBI" id="CHEBI:61976"/>
    </reaction>
</comment>
<dbReference type="GO" id="GO:0032259">
    <property type="term" value="P:methylation"/>
    <property type="evidence" value="ECO:0007669"/>
    <property type="project" value="UniProtKB-KW"/>
</dbReference>
<dbReference type="SUPFAM" id="SSF82199">
    <property type="entry name" value="SET domain"/>
    <property type="match status" value="1"/>
</dbReference>
<reference evidence="14 15" key="1">
    <citation type="submission" date="2013-12" db="EMBL/GenBank/DDBJ databases">
        <title>Draft genome of the parsitic nematode Ancylostoma duodenale.</title>
        <authorList>
            <person name="Mitreva M."/>
        </authorList>
    </citation>
    <scope>NUCLEOTIDE SEQUENCE [LARGE SCALE GENOMIC DNA]</scope>
    <source>
        <strain evidence="14 15">Zhejiang</strain>
    </source>
</reference>
<gene>
    <name evidence="14" type="ORF">ANCDUO_04271</name>
</gene>
<organism evidence="14 15">
    <name type="scientific">Ancylostoma duodenale</name>
    <dbReference type="NCBI Taxonomy" id="51022"/>
    <lineage>
        <taxon>Eukaryota</taxon>
        <taxon>Metazoa</taxon>
        <taxon>Ecdysozoa</taxon>
        <taxon>Nematoda</taxon>
        <taxon>Chromadorea</taxon>
        <taxon>Rhabditida</taxon>
        <taxon>Rhabditina</taxon>
        <taxon>Rhabditomorpha</taxon>
        <taxon>Strongyloidea</taxon>
        <taxon>Ancylostomatidae</taxon>
        <taxon>Ancylostomatinae</taxon>
        <taxon>Ancylostoma</taxon>
    </lineage>
</organism>
<evidence type="ECO:0000256" key="7">
    <source>
        <dbReference type="ARBA" id="ARBA00023242"/>
    </source>
</evidence>
<keyword evidence="3" id="KW-0489">Methyltransferase</keyword>
<feature type="domain" description="SET" evidence="12">
    <location>
        <begin position="356"/>
        <end position="448"/>
    </location>
</feature>
<dbReference type="PROSITE" id="PS50280">
    <property type="entry name" value="SET"/>
    <property type="match status" value="1"/>
</dbReference>
<evidence type="ECO:0000259" key="12">
    <source>
        <dbReference type="PROSITE" id="PS50280"/>
    </source>
</evidence>
<comment type="catalytic activity">
    <reaction evidence="8">
        <text>L-lysyl(4)-[histone H3] + 3 S-adenosyl-L-methionine = N(6),N(6),N(6)-trimethyl-L-lysyl(4)-[histone H3] + 3 S-adenosyl-L-homocysteine + 3 H(+)</text>
        <dbReference type="Rhea" id="RHEA:60260"/>
        <dbReference type="Rhea" id="RHEA-COMP:15537"/>
        <dbReference type="Rhea" id="RHEA-COMP:15547"/>
        <dbReference type="ChEBI" id="CHEBI:15378"/>
        <dbReference type="ChEBI" id="CHEBI:29969"/>
        <dbReference type="ChEBI" id="CHEBI:57856"/>
        <dbReference type="ChEBI" id="CHEBI:59789"/>
        <dbReference type="ChEBI" id="CHEBI:61961"/>
        <dbReference type="EC" id="2.1.1.354"/>
    </reaction>
</comment>
<dbReference type="InterPro" id="IPR046341">
    <property type="entry name" value="SET_dom_sf"/>
</dbReference>
<accession>A0A0C2D706</accession>
<dbReference type="Gene3D" id="2.170.270.10">
    <property type="entry name" value="SET domain"/>
    <property type="match status" value="2"/>
</dbReference>
<protein>
    <recommendedName>
        <fullName evidence="2">[histone H3]-lysine(4) N-trimethyltransferase</fullName>
        <ecNumber evidence="2">2.1.1.354</ecNumber>
    </recommendedName>
</protein>
<evidence type="ECO:0000256" key="4">
    <source>
        <dbReference type="ARBA" id="ARBA00022679"/>
    </source>
</evidence>
<evidence type="ECO:0000313" key="15">
    <source>
        <dbReference type="Proteomes" id="UP000054047"/>
    </source>
</evidence>
<keyword evidence="5" id="KW-0949">S-adenosyl-L-methionine</keyword>
<dbReference type="PROSITE" id="PS50868">
    <property type="entry name" value="POST_SET"/>
    <property type="match status" value="1"/>
</dbReference>